<keyword evidence="7 12" id="KW-0560">Oxidoreductase</keyword>
<dbReference type="SUPFAM" id="SSF51735">
    <property type="entry name" value="NAD(P)-binding Rossmann-fold domains"/>
    <property type="match status" value="1"/>
</dbReference>
<sequence>MFKDIMVMGAGAIGSLIGGLVTNSGRNVAFIGREWQVKEIRESGLHISGLDDLCVYPEAYTDPIEADLIFITVKSYDTETAARILLLREESVVLSLQNGIRNEEKIGRIMGIKHVLGGVTSQGALLLGPGHIKHTGDGRTIIGELDGRITERTKEIKDILDGSKIETRITTDIKRELWNKLIINVGINAITAITGLENGYIYKMKNLRELSRRCVREALKVAEEAGIDTDVREEDVLNVARLTAENRSSMLQDLDRGRKTEINEINGVVVALGEKYGVKCEVNEALLHLVGVMERAIE</sequence>
<dbReference type="UniPathway" id="UPA00241"/>
<evidence type="ECO:0000256" key="8">
    <source>
        <dbReference type="ARBA" id="ARBA00032024"/>
    </source>
</evidence>
<evidence type="ECO:0000256" key="12">
    <source>
        <dbReference type="RuleBase" id="RU362068"/>
    </source>
</evidence>
<dbReference type="Pfam" id="PF08546">
    <property type="entry name" value="ApbA_C"/>
    <property type="match status" value="1"/>
</dbReference>
<dbReference type="InterPro" id="IPR013328">
    <property type="entry name" value="6PGD_dom2"/>
</dbReference>
<evidence type="ECO:0000256" key="1">
    <source>
        <dbReference type="ARBA" id="ARBA00004724"/>
    </source>
</evidence>
<dbReference type="InterPro" id="IPR003710">
    <property type="entry name" value="ApbA"/>
</dbReference>
<dbReference type="InterPro" id="IPR050838">
    <property type="entry name" value="Ketopantoate_reductase"/>
</dbReference>
<evidence type="ECO:0000259" key="13">
    <source>
        <dbReference type="Pfam" id="PF02558"/>
    </source>
</evidence>
<comment type="catalytic activity">
    <reaction evidence="9">
        <text>(R)-pantoate + NADP(+) = 2-dehydropantoate + NADPH + H(+)</text>
        <dbReference type="Rhea" id="RHEA:16233"/>
        <dbReference type="ChEBI" id="CHEBI:11561"/>
        <dbReference type="ChEBI" id="CHEBI:15378"/>
        <dbReference type="ChEBI" id="CHEBI:15980"/>
        <dbReference type="ChEBI" id="CHEBI:57783"/>
        <dbReference type="ChEBI" id="CHEBI:58349"/>
        <dbReference type="EC" id="1.1.1.169"/>
    </reaction>
    <physiologicalReaction direction="right-to-left" evidence="9">
        <dbReference type="Rhea" id="RHEA:16235"/>
    </physiologicalReaction>
</comment>
<evidence type="ECO:0000313" key="16">
    <source>
        <dbReference type="Proteomes" id="UP000320766"/>
    </source>
</evidence>
<gene>
    <name evidence="15" type="ORF">EF807_06100</name>
</gene>
<reference evidence="15 16" key="1">
    <citation type="journal article" date="2019" name="Nat. Microbiol.">
        <title>Wide diversity of methane and short-chain alkane metabolisms in uncultured archaea.</title>
        <authorList>
            <person name="Borrel G."/>
            <person name="Adam P.S."/>
            <person name="McKay L.J."/>
            <person name="Chen L.X."/>
            <person name="Sierra-Garcia I.N."/>
            <person name="Sieber C.M."/>
            <person name="Letourneur Q."/>
            <person name="Ghozlane A."/>
            <person name="Andersen G.L."/>
            <person name="Li W.J."/>
            <person name="Hallam S.J."/>
            <person name="Muyzer G."/>
            <person name="de Oliveira V.M."/>
            <person name="Inskeep W.P."/>
            <person name="Banfield J.F."/>
            <person name="Gribaldo S."/>
        </authorList>
    </citation>
    <scope>NUCLEOTIDE SEQUENCE [LARGE SCALE GENOMIC DNA]</scope>
    <source>
        <strain evidence="15">NM1b</strain>
    </source>
</reference>
<comment type="caution">
    <text evidence="15">The sequence shown here is derived from an EMBL/GenBank/DDBJ whole genome shotgun (WGS) entry which is preliminary data.</text>
</comment>
<protein>
    <recommendedName>
        <fullName evidence="4 12">2-dehydropantoate 2-reductase</fullName>
        <ecNumber evidence="3 12">1.1.1.169</ecNumber>
    </recommendedName>
    <alternativeName>
        <fullName evidence="8 12">Ketopantoate reductase</fullName>
    </alternativeName>
</protein>
<comment type="similarity">
    <text evidence="2 12">Belongs to the ketopantoate reductase family.</text>
</comment>
<accession>A0A520KWX4</accession>
<evidence type="ECO:0000256" key="7">
    <source>
        <dbReference type="ARBA" id="ARBA00023002"/>
    </source>
</evidence>
<feature type="domain" description="Ketopantoate reductase N-terminal" evidence="13">
    <location>
        <begin position="5"/>
        <end position="146"/>
    </location>
</feature>
<evidence type="ECO:0000259" key="14">
    <source>
        <dbReference type="Pfam" id="PF08546"/>
    </source>
</evidence>
<dbReference type="InterPro" id="IPR013332">
    <property type="entry name" value="KPR_N"/>
</dbReference>
<dbReference type="Gene3D" id="1.10.1040.10">
    <property type="entry name" value="N-(1-d-carboxylethyl)-l-norvaline Dehydrogenase, domain 2"/>
    <property type="match status" value="1"/>
</dbReference>
<dbReference type="FunFam" id="1.10.1040.10:FF:000017">
    <property type="entry name" value="2-dehydropantoate 2-reductase"/>
    <property type="match status" value="1"/>
</dbReference>
<dbReference type="EMBL" id="RXIL01000111">
    <property type="protein sequence ID" value="RZN68310.1"/>
    <property type="molecule type" value="Genomic_DNA"/>
</dbReference>
<keyword evidence="6 12" id="KW-0173">Coenzyme A biosynthesis</keyword>
<dbReference type="Pfam" id="PF02558">
    <property type="entry name" value="ApbA"/>
    <property type="match status" value="1"/>
</dbReference>
<comment type="function">
    <text evidence="12">Catalyzes the NADPH-dependent reduction of ketopantoate into pantoic acid.</text>
</comment>
<dbReference type="NCBIfam" id="TIGR00745">
    <property type="entry name" value="apbA_panE"/>
    <property type="match status" value="1"/>
</dbReference>
<dbReference type="SUPFAM" id="SSF48179">
    <property type="entry name" value="6-phosphogluconate dehydrogenase C-terminal domain-like"/>
    <property type="match status" value="1"/>
</dbReference>
<proteinExistence type="inferred from homology"/>
<evidence type="ECO:0000256" key="10">
    <source>
        <dbReference type="ARBA" id="ARBA00048196"/>
    </source>
</evidence>
<dbReference type="Gene3D" id="3.40.50.720">
    <property type="entry name" value="NAD(P)-binding Rossmann-like Domain"/>
    <property type="match status" value="1"/>
</dbReference>
<feature type="domain" description="Ketopantoate reductase C-terminal" evidence="14">
    <location>
        <begin position="172"/>
        <end position="293"/>
    </location>
</feature>
<dbReference type="GO" id="GO:0050661">
    <property type="term" value="F:NADP binding"/>
    <property type="evidence" value="ECO:0007669"/>
    <property type="project" value="TreeGrafter"/>
</dbReference>
<evidence type="ECO:0000256" key="5">
    <source>
        <dbReference type="ARBA" id="ARBA00022857"/>
    </source>
</evidence>
<dbReference type="InterPro" id="IPR008927">
    <property type="entry name" value="6-PGluconate_DH-like_C_sf"/>
</dbReference>
<evidence type="ECO:0000256" key="11">
    <source>
        <dbReference type="ARBA" id="ARBA00056765"/>
    </source>
</evidence>
<dbReference type="GO" id="GO:0005737">
    <property type="term" value="C:cytoplasm"/>
    <property type="evidence" value="ECO:0007669"/>
    <property type="project" value="TreeGrafter"/>
</dbReference>
<dbReference type="GO" id="GO:0008677">
    <property type="term" value="F:2-dehydropantoate 2-reductase activity"/>
    <property type="evidence" value="ECO:0007669"/>
    <property type="project" value="UniProtKB-EC"/>
</dbReference>
<comment type="pathway">
    <text evidence="1 12">Cofactor biosynthesis; coenzyme A biosynthesis.</text>
</comment>
<evidence type="ECO:0000256" key="2">
    <source>
        <dbReference type="ARBA" id="ARBA00007870"/>
    </source>
</evidence>
<evidence type="ECO:0000256" key="4">
    <source>
        <dbReference type="ARBA" id="ARBA00019465"/>
    </source>
</evidence>
<dbReference type="InterPro" id="IPR036291">
    <property type="entry name" value="NAD(P)-bd_dom_sf"/>
</dbReference>
<organism evidence="15 16">
    <name type="scientific">Candidatus Methanolliviera hydrocarbonicum</name>
    <dbReference type="NCBI Taxonomy" id="2491085"/>
    <lineage>
        <taxon>Archaea</taxon>
        <taxon>Methanobacteriati</taxon>
        <taxon>Methanobacteriota</taxon>
        <taxon>Candidatus Methanoliparia</taxon>
        <taxon>Candidatus Methanoliparales</taxon>
        <taxon>Candidatus Methanollivieraceae</taxon>
        <taxon>Candidatus Methanolliviera</taxon>
    </lineage>
</organism>
<dbReference type="GO" id="GO:0015937">
    <property type="term" value="P:coenzyme A biosynthetic process"/>
    <property type="evidence" value="ECO:0007669"/>
    <property type="project" value="UniProtKB-UniPathway"/>
</dbReference>
<comment type="catalytic activity">
    <reaction evidence="10">
        <text>(R)-pantoate + NAD(+) = 2-dehydropantoate + NADH + H(+)</text>
        <dbReference type="Rhea" id="RHEA:61292"/>
        <dbReference type="ChEBI" id="CHEBI:11561"/>
        <dbReference type="ChEBI" id="CHEBI:15378"/>
        <dbReference type="ChEBI" id="CHEBI:15980"/>
        <dbReference type="ChEBI" id="CHEBI:57540"/>
        <dbReference type="ChEBI" id="CHEBI:57945"/>
    </reaction>
    <physiologicalReaction direction="right-to-left" evidence="10">
        <dbReference type="Rhea" id="RHEA:61294"/>
    </physiologicalReaction>
</comment>
<dbReference type="Proteomes" id="UP000320766">
    <property type="component" value="Unassembled WGS sequence"/>
</dbReference>
<name>A0A520KWX4_9EURY</name>
<dbReference type="EC" id="1.1.1.169" evidence="3 12"/>
<dbReference type="InterPro" id="IPR013752">
    <property type="entry name" value="KPA_reductase"/>
</dbReference>
<evidence type="ECO:0000256" key="6">
    <source>
        <dbReference type="ARBA" id="ARBA00022993"/>
    </source>
</evidence>
<dbReference type="PANTHER" id="PTHR43765:SF2">
    <property type="entry name" value="2-DEHYDROPANTOATE 2-REDUCTASE"/>
    <property type="match status" value="1"/>
</dbReference>
<evidence type="ECO:0000313" key="15">
    <source>
        <dbReference type="EMBL" id="RZN68310.1"/>
    </source>
</evidence>
<evidence type="ECO:0000256" key="9">
    <source>
        <dbReference type="ARBA" id="ARBA00047506"/>
    </source>
</evidence>
<comment type="function">
    <text evidence="11">Catalyzes the NAD(P)H-dependent reduction of ketopantoate into pantoic acid.</text>
</comment>
<evidence type="ECO:0000256" key="3">
    <source>
        <dbReference type="ARBA" id="ARBA00013014"/>
    </source>
</evidence>
<dbReference type="AlphaFoldDB" id="A0A520KWX4"/>
<keyword evidence="5 12" id="KW-0521">NADP</keyword>
<dbReference type="GO" id="GO:0015940">
    <property type="term" value="P:pantothenate biosynthetic process"/>
    <property type="evidence" value="ECO:0007669"/>
    <property type="project" value="InterPro"/>
</dbReference>
<dbReference type="PANTHER" id="PTHR43765">
    <property type="entry name" value="2-DEHYDROPANTOATE 2-REDUCTASE-RELATED"/>
    <property type="match status" value="1"/>
</dbReference>